<dbReference type="InterPro" id="IPR057260">
    <property type="entry name" value="Ribosomal_L19e_C"/>
</dbReference>
<dbReference type="FunFam" id="1.10.1650.10:FF:000001">
    <property type="entry name" value="Ribosomal protein L19"/>
    <property type="match status" value="1"/>
</dbReference>
<dbReference type="GO" id="GO:0006412">
    <property type="term" value="P:translation"/>
    <property type="evidence" value="ECO:0007669"/>
    <property type="project" value="InterPro"/>
</dbReference>
<name>A0AA36IS99_9DINO</name>
<reference evidence="7" key="1">
    <citation type="submission" date="2023-08" db="EMBL/GenBank/DDBJ databases">
        <authorList>
            <person name="Chen Y."/>
            <person name="Shah S."/>
            <person name="Dougan E. K."/>
            <person name="Thang M."/>
            <person name="Chan C."/>
        </authorList>
    </citation>
    <scope>NUCLEOTIDE SEQUENCE</scope>
</reference>
<protein>
    <recommendedName>
        <fullName evidence="4">Ribosomal protein L19</fullName>
    </recommendedName>
</protein>
<dbReference type="InterPro" id="IPR057259">
    <property type="entry name" value="Ribosomal_L19e"/>
</dbReference>
<dbReference type="GO" id="GO:0003735">
    <property type="term" value="F:structural constituent of ribosome"/>
    <property type="evidence" value="ECO:0007669"/>
    <property type="project" value="InterPro"/>
</dbReference>
<dbReference type="Pfam" id="PF25476">
    <property type="entry name" value="Ribosomal_L19e_C"/>
    <property type="match status" value="1"/>
</dbReference>
<dbReference type="GO" id="GO:0022625">
    <property type="term" value="C:cytosolic large ribosomal subunit"/>
    <property type="evidence" value="ECO:0007669"/>
    <property type="project" value="InterPro"/>
</dbReference>
<evidence type="ECO:0000256" key="1">
    <source>
        <dbReference type="ARBA" id="ARBA00011082"/>
    </source>
</evidence>
<comment type="caution">
    <text evidence="7">The sequence shown here is derived from an EMBL/GenBank/DDBJ whole genome shotgun (WGS) entry which is preliminary data.</text>
</comment>
<dbReference type="InterPro" id="IPR015972">
    <property type="entry name" value="Ribosomal_eL19_dom1"/>
</dbReference>
<dbReference type="GO" id="GO:0003723">
    <property type="term" value="F:RNA binding"/>
    <property type="evidence" value="ECO:0007669"/>
    <property type="project" value="InterPro"/>
</dbReference>
<dbReference type="Proteomes" id="UP001178507">
    <property type="component" value="Unassembled WGS sequence"/>
</dbReference>
<evidence type="ECO:0000256" key="3">
    <source>
        <dbReference type="ARBA" id="ARBA00023274"/>
    </source>
</evidence>
<sequence>MDMFRGAGLIQFMEPVLRQGDGRHGKDVPQSSRNGCHPSNPPTCRAPGARRMRAGLLVPPVRSTQCTFPATVLDPIREPTPRCLGLTASREVCGVMSLKLQKRLAASILGCGKKRVWLDPNETNELSMANSRFNIRKMIKDGLIIRKAVTMHSRSRVRKNLEAKRKGRHMGTGKRKGTREARMPTKVLWMRRQRVLRRLLRKYRQQKKIDKRIYHYFYRHAKGNCYKNKRVLMEAIHAKKTEKMKEKALIEQSEARKEKARIAKEKKLQKKAESARTEEDGGWQQQKKR</sequence>
<evidence type="ECO:0000256" key="2">
    <source>
        <dbReference type="ARBA" id="ARBA00022980"/>
    </source>
</evidence>
<keyword evidence="2 4" id="KW-0689">Ribosomal protein</keyword>
<proteinExistence type="inferred from homology"/>
<evidence type="ECO:0000313" key="8">
    <source>
        <dbReference type="Proteomes" id="UP001178507"/>
    </source>
</evidence>
<dbReference type="Pfam" id="PF01280">
    <property type="entry name" value="Ribosomal_L19e"/>
    <property type="match status" value="1"/>
</dbReference>
<keyword evidence="3 4" id="KW-0687">Ribonucleoprotein</keyword>
<organism evidence="7 8">
    <name type="scientific">Effrenium voratum</name>
    <dbReference type="NCBI Taxonomy" id="2562239"/>
    <lineage>
        <taxon>Eukaryota</taxon>
        <taxon>Sar</taxon>
        <taxon>Alveolata</taxon>
        <taxon>Dinophyceae</taxon>
        <taxon>Suessiales</taxon>
        <taxon>Symbiodiniaceae</taxon>
        <taxon>Effrenium</taxon>
    </lineage>
</organism>
<dbReference type="PANTHER" id="PTHR10722">
    <property type="entry name" value="60S RIBOSOMAL PROTEIN L19"/>
    <property type="match status" value="1"/>
</dbReference>
<accession>A0AA36IS99</accession>
<feature type="domain" description="Large ribosomal subunit protein eL19" evidence="6">
    <location>
        <begin position="97"/>
        <end position="240"/>
    </location>
</feature>
<gene>
    <name evidence="7" type="ORF">EVOR1521_LOCUS17180</name>
</gene>
<evidence type="ECO:0000256" key="5">
    <source>
        <dbReference type="SAM" id="MobiDB-lite"/>
    </source>
</evidence>
<dbReference type="SMART" id="SM01416">
    <property type="entry name" value="Ribosomal_L19e"/>
    <property type="match status" value="1"/>
</dbReference>
<dbReference type="InterPro" id="IPR023638">
    <property type="entry name" value="Ribosomal_eL19_CS"/>
</dbReference>
<dbReference type="FunFam" id="1.10.1200.240:FF:000001">
    <property type="entry name" value="Ribosomal protein L19"/>
    <property type="match status" value="1"/>
</dbReference>
<evidence type="ECO:0000256" key="4">
    <source>
        <dbReference type="RuleBase" id="RU000574"/>
    </source>
</evidence>
<feature type="region of interest" description="Disordered" evidence="5">
    <location>
        <begin position="19"/>
        <end position="49"/>
    </location>
</feature>
<dbReference type="AlphaFoldDB" id="A0AA36IS99"/>
<evidence type="ECO:0000259" key="6">
    <source>
        <dbReference type="SMART" id="SM01416"/>
    </source>
</evidence>
<keyword evidence="8" id="KW-1185">Reference proteome</keyword>
<dbReference type="SUPFAM" id="SSF48140">
    <property type="entry name" value="Ribosomal protein L19 (L19e)"/>
    <property type="match status" value="1"/>
</dbReference>
<evidence type="ECO:0000313" key="7">
    <source>
        <dbReference type="EMBL" id="CAJ1391954.1"/>
    </source>
</evidence>
<dbReference type="EMBL" id="CAUJNA010002236">
    <property type="protein sequence ID" value="CAJ1391954.1"/>
    <property type="molecule type" value="Genomic_DNA"/>
</dbReference>
<dbReference type="PROSITE" id="PS00526">
    <property type="entry name" value="RIBOSOMAL_L19E"/>
    <property type="match status" value="1"/>
</dbReference>
<dbReference type="InterPro" id="IPR000196">
    <property type="entry name" value="Ribosomal_eL19_dom"/>
</dbReference>
<dbReference type="InterPro" id="IPR033935">
    <property type="entry name" value="Ribosomal_eL19_euk"/>
</dbReference>
<feature type="region of interest" description="Disordered" evidence="5">
    <location>
        <begin position="242"/>
        <end position="289"/>
    </location>
</feature>
<dbReference type="NCBIfam" id="NF006343">
    <property type="entry name" value="PRK08570.1"/>
    <property type="match status" value="1"/>
</dbReference>
<dbReference type="Gene3D" id="1.10.1650.10">
    <property type="match status" value="1"/>
</dbReference>
<feature type="compositionally biased region" description="Basic and acidic residues" evidence="5">
    <location>
        <begin position="242"/>
        <end position="279"/>
    </location>
</feature>
<dbReference type="InterPro" id="IPR035970">
    <property type="entry name" value="60S_ribosomal_eL19_sf"/>
</dbReference>
<dbReference type="HAMAP" id="MF_01475">
    <property type="entry name" value="Ribosomal_eL19"/>
    <property type="match status" value="1"/>
</dbReference>
<dbReference type="CDD" id="cd01417">
    <property type="entry name" value="Ribosomal_L19e_E"/>
    <property type="match status" value="1"/>
</dbReference>
<dbReference type="InterPro" id="IPR039547">
    <property type="entry name" value="Ribosomal_eL19"/>
</dbReference>
<dbReference type="Gene3D" id="1.10.1200.240">
    <property type="match status" value="1"/>
</dbReference>
<comment type="similarity">
    <text evidence="1 4">Belongs to the eukaryotic ribosomal protein eL19 family.</text>
</comment>